<evidence type="ECO:0000256" key="1">
    <source>
        <dbReference type="ARBA" id="ARBA00001968"/>
    </source>
</evidence>
<protein>
    <submittedName>
        <fullName evidence="8">YicC/YloC family endoribonuclease</fullName>
        <ecNumber evidence="8">3.1.-.-</ecNumber>
    </submittedName>
</protein>
<evidence type="ECO:0000256" key="2">
    <source>
        <dbReference type="ARBA" id="ARBA00022722"/>
    </source>
</evidence>
<reference evidence="8 9" key="1">
    <citation type="submission" date="2023-08" db="EMBL/GenBank/DDBJ databases">
        <title>Genome sequence of Thermaerobacter compostii strain Ins1, a spore-forming filamentous bacterium isolated from a deep geothermal reservoir.</title>
        <authorList>
            <person name="Bregnard D."/>
            <person name="Gonzalez D."/>
            <person name="Junier P."/>
        </authorList>
    </citation>
    <scope>NUCLEOTIDE SEQUENCE [LARGE SCALE GENOMIC DNA]</scope>
    <source>
        <strain evidence="8 9">Ins1</strain>
    </source>
</reference>
<comment type="cofactor">
    <cofactor evidence="1">
        <name>a divalent metal cation</name>
        <dbReference type="ChEBI" id="CHEBI:60240"/>
    </cofactor>
</comment>
<evidence type="ECO:0000256" key="5">
    <source>
        <dbReference type="ARBA" id="ARBA00035648"/>
    </source>
</evidence>
<dbReference type="RefSeq" id="WP_243123261.1">
    <property type="nucleotide sequence ID" value="NZ_CP132508.1"/>
</dbReference>
<dbReference type="GO" id="GO:0016787">
    <property type="term" value="F:hydrolase activity"/>
    <property type="evidence" value="ECO:0007669"/>
    <property type="project" value="UniProtKB-KW"/>
</dbReference>
<comment type="similarity">
    <text evidence="5">Belongs to the YicC/YloC family.</text>
</comment>
<feature type="domain" description="Endoribonuclease YicC-like N-terminal" evidence="6">
    <location>
        <begin position="4"/>
        <end position="158"/>
    </location>
</feature>
<dbReference type="InterPro" id="IPR013551">
    <property type="entry name" value="YicC-like_C"/>
</dbReference>
<evidence type="ECO:0000256" key="3">
    <source>
        <dbReference type="ARBA" id="ARBA00022759"/>
    </source>
</evidence>
<keyword evidence="4 8" id="KW-0378">Hydrolase</keyword>
<dbReference type="NCBIfam" id="TIGR00255">
    <property type="entry name" value="YicC/YloC family endoribonuclease"/>
    <property type="match status" value="1"/>
</dbReference>
<evidence type="ECO:0000313" key="9">
    <source>
        <dbReference type="Proteomes" id="UP001304683"/>
    </source>
</evidence>
<dbReference type="Pfam" id="PF03755">
    <property type="entry name" value="YicC-like_N"/>
    <property type="match status" value="1"/>
</dbReference>
<accession>A0ABZ0QT84</accession>
<keyword evidence="3" id="KW-0255">Endonuclease</keyword>
<dbReference type="InterPro" id="IPR005229">
    <property type="entry name" value="YicC/YloC-like"/>
</dbReference>
<dbReference type="EMBL" id="CP132508">
    <property type="protein sequence ID" value="WPD19912.1"/>
    <property type="molecule type" value="Genomic_DNA"/>
</dbReference>
<dbReference type="Proteomes" id="UP001304683">
    <property type="component" value="Chromosome"/>
</dbReference>
<dbReference type="EC" id="3.1.-.-" evidence="8"/>
<proteinExistence type="inferred from homology"/>
<name>A0ABZ0QT84_9FIRM</name>
<evidence type="ECO:0000313" key="8">
    <source>
        <dbReference type="EMBL" id="WPD19912.1"/>
    </source>
</evidence>
<keyword evidence="9" id="KW-1185">Reference proteome</keyword>
<dbReference type="InterPro" id="IPR013527">
    <property type="entry name" value="YicC-like_N"/>
</dbReference>
<dbReference type="Pfam" id="PF08340">
    <property type="entry name" value="YicC-like_C"/>
    <property type="match status" value="1"/>
</dbReference>
<dbReference type="PANTHER" id="PTHR30636">
    <property type="entry name" value="UPF0701 PROTEIN YICC"/>
    <property type="match status" value="1"/>
</dbReference>
<evidence type="ECO:0000259" key="7">
    <source>
        <dbReference type="Pfam" id="PF08340"/>
    </source>
</evidence>
<organism evidence="8 9">
    <name type="scientific">Thermaerobacter composti</name>
    <dbReference type="NCBI Taxonomy" id="554949"/>
    <lineage>
        <taxon>Bacteria</taxon>
        <taxon>Bacillati</taxon>
        <taxon>Bacillota</taxon>
        <taxon>Clostridia</taxon>
        <taxon>Eubacteriales</taxon>
        <taxon>Clostridiales Family XVII. Incertae Sedis</taxon>
        <taxon>Thermaerobacter</taxon>
    </lineage>
</organism>
<gene>
    <name evidence="8" type="ORF">Q5761_04490</name>
</gene>
<evidence type="ECO:0000256" key="4">
    <source>
        <dbReference type="ARBA" id="ARBA00022801"/>
    </source>
</evidence>
<feature type="domain" description="Endoribonuclease YicC-like C-terminal" evidence="7">
    <location>
        <begin position="176"/>
        <end position="293"/>
    </location>
</feature>
<evidence type="ECO:0000259" key="6">
    <source>
        <dbReference type="Pfam" id="PF03755"/>
    </source>
</evidence>
<dbReference type="PANTHER" id="PTHR30636:SF3">
    <property type="entry name" value="UPF0701 PROTEIN YICC"/>
    <property type="match status" value="1"/>
</dbReference>
<keyword evidence="2" id="KW-0540">Nuclease</keyword>
<sequence length="293" mass="32950">MGVVRSMTGFGRASAQSGQYRLGVEVRTVNHRFLDVAVRLPREYAGLEERIRRAVAQHIERGRVDVSVRVDRLTSPVRAIHVDRELAHAYYEALKELRRSLRLPGSIDVDMLLGLPDILRVEHAEDDVDALWGDLEPALAEALGQVVAMREAEGRVLTRDLEERAARVERQVEAIAGRAPAVVEAYHRRLQARLEEWGLQAVDPQRIAAEVALMAERSDISEECVRLRSHCRQFRALLAGGGPVGRRLEFLLQEMHREITTIGAKAGDLEIAGRVVDVKAELEKMREQVQNVE</sequence>